<feature type="compositionally biased region" description="Low complexity" evidence="3">
    <location>
        <begin position="43"/>
        <end position="56"/>
    </location>
</feature>
<name>W4SBZ7_9XANT</name>
<keyword evidence="4" id="KW-0812">Transmembrane</keyword>
<keyword evidence="2 5" id="KW-0326">Glycosidase</keyword>
<dbReference type="GO" id="GO:0000272">
    <property type="term" value="P:polysaccharide catabolic process"/>
    <property type="evidence" value="ECO:0007669"/>
    <property type="project" value="UniProtKB-KW"/>
</dbReference>
<keyword evidence="4" id="KW-0472">Membrane</keyword>
<evidence type="ECO:0000313" key="5">
    <source>
        <dbReference type="EMBL" id="GAE54130.1"/>
    </source>
</evidence>
<feature type="transmembrane region" description="Helical" evidence="4">
    <location>
        <begin position="73"/>
        <end position="91"/>
    </location>
</feature>
<dbReference type="EMBL" id="BAVC01000043">
    <property type="protein sequence ID" value="GAE54130.1"/>
    <property type="molecule type" value="Genomic_DNA"/>
</dbReference>
<evidence type="ECO:0000256" key="2">
    <source>
        <dbReference type="RuleBase" id="RU361163"/>
    </source>
</evidence>
<dbReference type="Gene3D" id="2.60.120.180">
    <property type="match status" value="1"/>
</dbReference>
<evidence type="ECO:0000256" key="4">
    <source>
        <dbReference type="SAM" id="Phobius"/>
    </source>
</evidence>
<reference evidence="5 6" key="1">
    <citation type="submission" date="2014-01" db="EMBL/GenBank/DDBJ databases">
        <title>Genome sequence and analysis of Xanthomonas arboricola pv. pruni.</title>
        <authorList>
            <person name="Fujikawa T."/>
            <person name="Nakazono-Nagaoka E."/>
        </authorList>
    </citation>
    <scope>NUCLEOTIDE SEQUENCE [LARGE SCALE GENOMIC DNA]</scope>
    <source>
        <strain evidence="6">MAFF 301420</strain>
    </source>
</reference>
<dbReference type="InterPro" id="IPR002594">
    <property type="entry name" value="GH12"/>
</dbReference>
<dbReference type="InterPro" id="IPR013320">
    <property type="entry name" value="ConA-like_dom_sf"/>
</dbReference>
<keyword evidence="4" id="KW-1133">Transmembrane helix</keyword>
<sequence>MTSEACRNCSRHKAAARVQRDRCKAASRRCRTGIAALNPHGESQLQNSQSSTLTQTGAQAPTTRRRASRWWKAALAVGLVALAPAALAGPYKVFGNHYAWVNNFNDPNNIIQGTFGTGSTPELTVTFNFADYNLYGYPAIVRGWHYDWNPTSDTLFPRQISSLSKIPLKFTYSAGGTNLAGDFAYDIFFRLDTAKGNPQLEVMIWGDHNSWPIGTLTVSKVITAGGRTFDLWEGFNSGAGYYVYTFIPTGTAGQATLKTSGSLNVDAKPFLNWLQTNRSKDGRYNNSMYLHAAEAGFEVVRGNGWAKVSAMLDAQ</sequence>
<comment type="caution">
    <text evidence="5">The sequence shown here is derived from an EMBL/GenBank/DDBJ whole genome shotgun (WGS) entry which is preliminary data.</text>
</comment>
<accession>W4SBZ7</accession>
<dbReference type="InterPro" id="IPR013319">
    <property type="entry name" value="GH11/12"/>
</dbReference>
<comment type="similarity">
    <text evidence="1 2">Belongs to the glycosyl hydrolase 12 (cellulase H) family.</text>
</comment>
<evidence type="ECO:0000256" key="1">
    <source>
        <dbReference type="ARBA" id="ARBA00005519"/>
    </source>
</evidence>
<dbReference type="SUPFAM" id="SSF49899">
    <property type="entry name" value="Concanavalin A-like lectins/glucanases"/>
    <property type="match status" value="1"/>
</dbReference>
<organism evidence="5 6">
    <name type="scientific">Xanthomonas arboricola pv. pruni MAFF 301420</name>
    <dbReference type="NCBI Taxonomy" id="1418095"/>
    <lineage>
        <taxon>Bacteria</taxon>
        <taxon>Pseudomonadati</taxon>
        <taxon>Pseudomonadota</taxon>
        <taxon>Gammaproteobacteria</taxon>
        <taxon>Lysobacterales</taxon>
        <taxon>Lysobacteraceae</taxon>
        <taxon>Xanthomonas</taxon>
    </lineage>
</organism>
<keyword evidence="2" id="KW-0119">Carbohydrate metabolism</keyword>
<gene>
    <name evidence="5" type="primary">celS1</name>
    <name evidence="5" type="ORF">XPR_0765</name>
</gene>
<evidence type="ECO:0000256" key="3">
    <source>
        <dbReference type="SAM" id="MobiDB-lite"/>
    </source>
</evidence>
<proteinExistence type="inferred from homology"/>
<evidence type="ECO:0000313" key="6">
    <source>
        <dbReference type="Proteomes" id="UP000019084"/>
    </source>
</evidence>
<dbReference type="GO" id="GO:0008810">
    <property type="term" value="F:cellulase activity"/>
    <property type="evidence" value="ECO:0007669"/>
    <property type="project" value="InterPro"/>
</dbReference>
<keyword evidence="2" id="KW-0624">Polysaccharide degradation</keyword>
<dbReference type="Proteomes" id="UP000019084">
    <property type="component" value="Unassembled WGS sequence"/>
</dbReference>
<keyword evidence="2 5" id="KW-0378">Hydrolase</keyword>
<feature type="region of interest" description="Disordered" evidence="3">
    <location>
        <begin position="37"/>
        <end position="62"/>
    </location>
</feature>
<dbReference type="EC" id="3.2.1.-" evidence="5"/>
<dbReference type="PANTHER" id="PTHR34002">
    <property type="entry name" value="BLR1656 PROTEIN"/>
    <property type="match status" value="1"/>
</dbReference>
<dbReference type="AlphaFoldDB" id="W4SBZ7"/>
<dbReference type="Pfam" id="PF01670">
    <property type="entry name" value="Glyco_hydro_12"/>
    <property type="match status" value="1"/>
</dbReference>
<dbReference type="PANTHER" id="PTHR34002:SF9">
    <property type="entry name" value="XYLOGLUCAN-SPECIFIC ENDO-BETA-1,4-GLUCANASE A"/>
    <property type="match status" value="1"/>
</dbReference>
<protein>
    <submittedName>
        <fullName evidence="5">Cellulase / xyloglucan hydrolase</fullName>
        <ecNumber evidence="5">3.2.1.-</ecNumber>
    </submittedName>
</protein>